<feature type="compositionally biased region" description="Low complexity" evidence="1">
    <location>
        <begin position="17"/>
        <end position="36"/>
    </location>
</feature>
<evidence type="ECO:0000256" key="1">
    <source>
        <dbReference type="SAM" id="MobiDB-lite"/>
    </source>
</evidence>
<dbReference type="EMBL" id="CAJOBG010016314">
    <property type="protein sequence ID" value="CAF4307190.1"/>
    <property type="molecule type" value="Genomic_DNA"/>
</dbReference>
<organism evidence="2 3">
    <name type="scientific">Rotaria magnacalcarata</name>
    <dbReference type="NCBI Taxonomy" id="392030"/>
    <lineage>
        <taxon>Eukaryota</taxon>
        <taxon>Metazoa</taxon>
        <taxon>Spiralia</taxon>
        <taxon>Gnathifera</taxon>
        <taxon>Rotifera</taxon>
        <taxon>Eurotatoria</taxon>
        <taxon>Bdelloidea</taxon>
        <taxon>Philodinida</taxon>
        <taxon>Philodinidae</taxon>
        <taxon>Rotaria</taxon>
    </lineage>
</organism>
<feature type="non-terminal residue" evidence="2">
    <location>
        <position position="74"/>
    </location>
</feature>
<proteinExistence type="predicted"/>
<feature type="compositionally biased region" description="Polar residues" evidence="1">
    <location>
        <begin position="1"/>
        <end position="16"/>
    </location>
</feature>
<dbReference type="Proteomes" id="UP000663866">
    <property type="component" value="Unassembled WGS sequence"/>
</dbReference>
<evidence type="ECO:0000313" key="3">
    <source>
        <dbReference type="Proteomes" id="UP000663866"/>
    </source>
</evidence>
<keyword evidence="3" id="KW-1185">Reference proteome</keyword>
<reference evidence="2" key="1">
    <citation type="submission" date="2021-02" db="EMBL/GenBank/DDBJ databases">
        <authorList>
            <person name="Nowell W R."/>
        </authorList>
    </citation>
    <scope>NUCLEOTIDE SEQUENCE</scope>
</reference>
<sequence>MTIFSSKKPSNNNKDLSSNSTAQQQQQQQQSSSNISRARLSRDDDNPNNIQVNSTEDSNLVCENNLPSSSSTTN</sequence>
<protein>
    <submittedName>
        <fullName evidence="2">Uncharacterized protein</fullName>
    </submittedName>
</protein>
<dbReference type="AlphaFoldDB" id="A0A820I8E3"/>
<gene>
    <name evidence="2" type="ORF">OVN521_LOCUS31521</name>
</gene>
<accession>A0A820I8E3</accession>
<feature type="compositionally biased region" description="Polar residues" evidence="1">
    <location>
        <begin position="47"/>
        <end position="74"/>
    </location>
</feature>
<name>A0A820I8E3_9BILA</name>
<feature type="region of interest" description="Disordered" evidence="1">
    <location>
        <begin position="1"/>
        <end position="74"/>
    </location>
</feature>
<evidence type="ECO:0000313" key="2">
    <source>
        <dbReference type="EMBL" id="CAF4307190.1"/>
    </source>
</evidence>
<comment type="caution">
    <text evidence="2">The sequence shown here is derived from an EMBL/GenBank/DDBJ whole genome shotgun (WGS) entry which is preliminary data.</text>
</comment>